<organism evidence="11 12">
    <name type="scientific">Trifolium medium</name>
    <dbReference type="NCBI Taxonomy" id="97028"/>
    <lineage>
        <taxon>Eukaryota</taxon>
        <taxon>Viridiplantae</taxon>
        <taxon>Streptophyta</taxon>
        <taxon>Embryophyta</taxon>
        <taxon>Tracheophyta</taxon>
        <taxon>Spermatophyta</taxon>
        <taxon>Magnoliopsida</taxon>
        <taxon>eudicotyledons</taxon>
        <taxon>Gunneridae</taxon>
        <taxon>Pentapetalae</taxon>
        <taxon>rosids</taxon>
        <taxon>fabids</taxon>
        <taxon>Fabales</taxon>
        <taxon>Fabaceae</taxon>
        <taxon>Papilionoideae</taxon>
        <taxon>50 kb inversion clade</taxon>
        <taxon>NPAAA clade</taxon>
        <taxon>Hologalegina</taxon>
        <taxon>IRL clade</taxon>
        <taxon>Trifolieae</taxon>
        <taxon>Trifolium</taxon>
    </lineage>
</organism>
<dbReference type="InterPro" id="IPR052422">
    <property type="entry name" value="Auxin_Ser/Thr_Kinase"/>
</dbReference>
<dbReference type="GO" id="GO:0016301">
    <property type="term" value="F:kinase activity"/>
    <property type="evidence" value="ECO:0007669"/>
    <property type="project" value="UniProtKB-KW"/>
</dbReference>
<name>A0A392TSQ7_9FABA</name>
<keyword evidence="2" id="KW-0433">Leucine-rich repeat</keyword>
<dbReference type="SUPFAM" id="SSF52058">
    <property type="entry name" value="L domain-like"/>
    <property type="match status" value="1"/>
</dbReference>
<dbReference type="Pfam" id="PF08263">
    <property type="entry name" value="LRRNT_2"/>
    <property type="match status" value="1"/>
</dbReference>
<evidence type="ECO:0000313" key="11">
    <source>
        <dbReference type="EMBL" id="MCI64231.1"/>
    </source>
</evidence>
<dbReference type="PANTHER" id="PTHR47986">
    <property type="entry name" value="OSJNBA0070M12.3 PROTEIN"/>
    <property type="match status" value="1"/>
</dbReference>
<dbReference type="Gene3D" id="3.80.10.10">
    <property type="entry name" value="Ribonuclease Inhibitor"/>
    <property type="match status" value="1"/>
</dbReference>
<evidence type="ECO:0000256" key="5">
    <source>
        <dbReference type="ARBA" id="ARBA00022737"/>
    </source>
</evidence>
<evidence type="ECO:0000256" key="8">
    <source>
        <dbReference type="ARBA" id="ARBA00023170"/>
    </source>
</evidence>
<evidence type="ECO:0000259" key="10">
    <source>
        <dbReference type="Pfam" id="PF08263"/>
    </source>
</evidence>
<evidence type="ECO:0000256" key="1">
    <source>
        <dbReference type="ARBA" id="ARBA00004167"/>
    </source>
</evidence>
<keyword evidence="12" id="KW-1185">Reference proteome</keyword>
<dbReference type="EMBL" id="LXQA010651532">
    <property type="protein sequence ID" value="MCI64231.1"/>
    <property type="molecule type" value="Genomic_DNA"/>
</dbReference>
<evidence type="ECO:0000256" key="4">
    <source>
        <dbReference type="ARBA" id="ARBA00022729"/>
    </source>
</evidence>
<keyword evidence="6" id="KW-1133">Transmembrane helix</keyword>
<evidence type="ECO:0000256" key="9">
    <source>
        <dbReference type="ARBA" id="ARBA00023180"/>
    </source>
</evidence>
<reference evidence="11 12" key="1">
    <citation type="journal article" date="2018" name="Front. Plant Sci.">
        <title>Red Clover (Trifolium pratense) and Zigzag Clover (T. medium) - A Picture of Genomic Similarities and Differences.</title>
        <authorList>
            <person name="Dluhosova J."/>
            <person name="Istvanek J."/>
            <person name="Nedelnik J."/>
            <person name="Repkova J."/>
        </authorList>
    </citation>
    <scope>NUCLEOTIDE SEQUENCE [LARGE SCALE GENOMIC DNA]</scope>
    <source>
        <strain evidence="12">cv. 10/8</strain>
        <tissue evidence="11">Leaf</tissue>
    </source>
</reference>
<feature type="domain" description="Leucine-rich repeat-containing N-terminal plant-type" evidence="10">
    <location>
        <begin position="8"/>
        <end position="34"/>
    </location>
</feature>
<dbReference type="Proteomes" id="UP000265520">
    <property type="component" value="Unassembled WGS sequence"/>
</dbReference>
<keyword evidence="7" id="KW-0472">Membrane</keyword>
<dbReference type="InterPro" id="IPR032675">
    <property type="entry name" value="LRR_dom_sf"/>
</dbReference>
<keyword evidence="5" id="KW-0677">Repeat</keyword>
<protein>
    <submittedName>
        <fullName evidence="11">Putative receptor protein kinase TMK1-like</fullName>
    </submittedName>
</protein>
<sequence length="76" mass="8302">ETDYMSDLLKALTPTPTGWSNDTHHCKWKGISCDSSQSVTSIKLPSSSLTGTLPPYLNSTLTNLTVYAGFRKQPLV</sequence>
<dbReference type="PANTHER" id="PTHR47986:SF10">
    <property type="entry name" value="RECEPTOR-LIKE KINASE TMK4"/>
    <property type="match status" value="1"/>
</dbReference>
<proteinExistence type="predicted"/>
<evidence type="ECO:0000313" key="12">
    <source>
        <dbReference type="Proteomes" id="UP000265520"/>
    </source>
</evidence>
<keyword evidence="11" id="KW-0418">Kinase</keyword>
<comment type="subcellular location">
    <subcellularLocation>
        <location evidence="1">Membrane</location>
        <topology evidence="1">Single-pass membrane protein</topology>
    </subcellularLocation>
</comment>
<dbReference type="GO" id="GO:0016020">
    <property type="term" value="C:membrane"/>
    <property type="evidence" value="ECO:0007669"/>
    <property type="project" value="UniProtKB-SubCell"/>
</dbReference>
<feature type="non-terminal residue" evidence="11">
    <location>
        <position position="1"/>
    </location>
</feature>
<keyword evidence="8 11" id="KW-0675">Receptor</keyword>
<comment type="caution">
    <text evidence="11">The sequence shown here is derived from an EMBL/GenBank/DDBJ whole genome shotgun (WGS) entry which is preliminary data.</text>
</comment>
<keyword evidence="4" id="KW-0732">Signal</keyword>
<evidence type="ECO:0000256" key="2">
    <source>
        <dbReference type="ARBA" id="ARBA00022614"/>
    </source>
</evidence>
<evidence type="ECO:0000256" key="6">
    <source>
        <dbReference type="ARBA" id="ARBA00022989"/>
    </source>
</evidence>
<dbReference type="InterPro" id="IPR013210">
    <property type="entry name" value="LRR_N_plant-typ"/>
</dbReference>
<evidence type="ECO:0000256" key="7">
    <source>
        <dbReference type="ARBA" id="ARBA00023136"/>
    </source>
</evidence>
<keyword evidence="3" id="KW-0812">Transmembrane</keyword>
<keyword evidence="11" id="KW-0808">Transferase</keyword>
<accession>A0A392TSQ7</accession>
<keyword evidence="9" id="KW-0325">Glycoprotein</keyword>
<dbReference type="AlphaFoldDB" id="A0A392TSQ7"/>
<evidence type="ECO:0000256" key="3">
    <source>
        <dbReference type="ARBA" id="ARBA00022692"/>
    </source>
</evidence>